<dbReference type="PANTHER" id="PTHR32208">
    <property type="entry name" value="SECRETED PROTEIN-RELATED"/>
    <property type="match status" value="1"/>
</dbReference>
<evidence type="ECO:0000256" key="2">
    <source>
        <dbReference type="SAM" id="SignalP"/>
    </source>
</evidence>
<dbReference type="SMART" id="SM00612">
    <property type="entry name" value="Kelch"/>
    <property type="match status" value="2"/>
</dbReference>
<dbReference type="InterPro" id="IPR014756">
    <property type="entry name" value="Ig_E-set"/>
</dbReference>
<dbReference type="SUPFAM" id="SSF81296">
    <property type="entry name" value="E set domains"/>
    <property type="match status" value="1"/>
</dbReference>
<dbReference type="CDD" id="cd02851">
    <property type="entry name" value="E_set_GO_C"/>
    <property type="match status" value="1"/>
</dbReference>
<dbReference type="Gene3D" id="2.130.10.80">
    <property type="entry name" value="Galactose oxidase/kelch, beta-propeller"/>
    <property type="match status" value="1"/>
</dbReference>
<dbReference type="RefSeq" id="WP_186815764.1">
    <property type="nucleotide sequence ID" value="NZ_BJXB01000001.1"/>
</dbReference>
<reference evidence="5 6" key="1">
    <citation type="submission" date="2019-07" db="EMBL/GenBank/DDBJ databases">
        <title>Whole genome shotgun sequence of Deinococcus cellulosilyticus NBRC 106333.</title>
        <authorList>
            <person name="Hosoyama A."/>
            <person name="Uohara A."/>
            <person name="Ohji S."/>
            <person name="Ichikawa N."/>
        </authorList>
    </citation>
    <scope>NUCLEOTIDE SEQUENCE [LARGE SCALE GENOMIC DNA]</scope>
    <source>
        <strain evidence="5 6">NBRC 106333</strain>
    </source>
</reference>
<dbReference type="PANTHER" id="PTHR32208:SF21">
    <property type="entry name" value="LOW QUALITY PROTEIN: ALDEHYDE OXIDASE GLOX-LIKE"/>
    <property type="match status" value="1"/>
</dbReference>
<dbReference type="Pfam" id="PF09118">
    <property type="entry name" value="GO-like_E_set"/>
    <property type="match status" value="1"/>
</dbReference>
<evidence type="ECO:0000259" key="3">
    <source>
        <dbReference type="Pfam" id="PF07250"/>
    </source>
</evidence>
<name>A0A511MVV6_DEIC1</name>
<proteinExistence type="predicted"/>
<gene>
    <name evidence="5" type="ORF">DC3_03500</name>
</gene>
<dbReference type="SUPFAM" id="SSF50965">
    <property type="entry name" value="Galactose oxidase, central domain"/>
    <property type="match status" value="1"/>
</dbReference>
<comment type="caution">
    <text evidence="5">The sequence shown here is derived from an EMBL/GenBank/DDBJ whole genome shotgun (WGS) entry which is preliminary data.</text>
</comment>
<keyword evidence="6" id="KW-1185">Reference proteome</keyword>
<dbReference type="Pfam" id="PF07250">
    <property type="entry name" value="Glyoxal_oxid_N"/>
    <property type="match status" value="1"/>
</dbReference>
<dbReference type="InterPro" id="IPR011043">
    <property type="entry name" value="Gal_Oxase/kelch_b-propeller"/>
</dbReference>
<feature type="chain" id="PRO_5021909807" evidence="2">
    <location>
        <begin position="31"/>
        <end position="538"/>
    </location>
</feature>
<evidence type="ECO:0000313" key="5">
    <source>
        <dbReference type="EMBL" id="GEM44715.1"/>
    </source>
</evidence>
<dbReference type="InterPro" id="IPR013783">
    <property type="entry name" value="Ig-like_fold"/>
</dbReference>
<evidence type="ECO:0000256" key="1">
    <source>
        <dbReference type="ARBA" id="ARBA00022729"/>
    </source>
</evidence>
<dbReference type="InterPro" id="IPR009880">
    <property type="entry name" value="Glyoxal_oxidase_N"/>
</dbReference>
<accession>A0A511MVV6</accession>
<evidence type="ECO:0000313" key="6">
    <source>
        <dbReference type="Proteomes" id="UP000321306"/>
    </source>
</evidence>
<dbReference type="AlphaFoldDB" id="A0A511MVV6"/>
<dbReference type="InterPro" id="IPR006652">
    <property type="entry name" value="Kelch_1"/>
</dbReference>
<dbReference type="Proteomes" id="UP000321306">
    <property type="component" value="Unassembled WGS sequence"/>
</dbReference>
<dbReference type="InterPro" id="IPR015202">
    <property type="entry name" value="GO-like_E_set"/>
</dbReference>
<feature type="domain" description="Galactose oxidase-like Early set" evidence="4">
    <location>
        <begin position="442"/>
        <end position="537"/>
    </location>
</feature>
<dbReference type="EMBL" id="BJXB01000001">
    <property type="protein sequence ID" value="GEM44715.1"/>
    <property type="molecule type" value="Genomic_DNA"/>
</dbReference>
<dbReference type="InterPro" id="IPR037293">
    <property type="entry name" value="Gal_Oxidase_central_sf"/>
</dbReference>
<sequence>MMKTTAHWIKGVGTAALLTALMACSSVTTAPEGTVVQQDLTGDESDLARPVSSRAQLGYFTPARAWPLVAVHMGLLPNGNVISWSTSDDTGDNIFDPPSSGEHDLTFVDVWNPRTNVHTRYDNQTGTELFCAGHTLIPDGKVLAAGGHDGLGPVDFYGRPDTNQFDPATNTWTRLPDMQYTRWYPTLTVLPNKEILSTGGVNNGAAADLPEIWNTTTGSWRTLTTASTSVFGGKFEHLYPWMHVNSEGLVFNSGPGVLMGKLNTSGTGSWTVIGQRDNHDRYHGSSVMYQPDRLLVTGGVTNKTPDTSGNYDGSTNESLLVNAVTGAKTAAAPMLFKRSHHQATLLPNGDIFVNGGNSSGKQWDDSTPVLDSEIYRPSTNTWKRAARAAVSRNYHSTSLLLPDGRVLVAGGGIGAGEDHNHRDAEIYYPPYLFNLDGTLAARPGISYAPSKLGYNQVFPMTMNSSAAVSRVTLIRFGFVTHSFNLDQRFQDLKFAQGSYGQLSVLSPLNNKVAPPGHYMLFALNSKGVPSAAKIINIQ</sequence>
<feature type="signal peptide" evidence="2">
    <location>
        <begin position="1"/>
        <end position="30"/>
    </location>
</feature>
<dbReference type="PROSITE" id="PS51257">
    <property type="entry name" value="PROKAR_LIPOPROTEIN"/>
    <property type="match status" value="1"/>
</dbReference>
<keyword evidence="1 2" id="KW-0732">Signal</keyword>
<protein>
    <submittedName>
        <fullName evidence="5">Uncharacterized protein</fullName>
    </submittedName>
</protein>
<dbReference type="Gene3D" id="2.60.40.10">
    <property type="entry name" value="Immunoglobulins"/>
    <property type="match status" value="1"/>
</dbReference>
<feature type="domain" description="Glyoxal oxidase N-terminal" evidence="3">
    <location>
        <begin position="126"/>
        <end position="411"/>
    </location>
</feature>
<organism evidence="5 6">
    <name type="scientific">Deinococcus cellulosilyticus (strain DSM 18568 / NBRC 106333 / KACC 11606 / 5516J-15)</name>
    <dbReference type="NCBI Taxonomy" id="1223518"/>
    <lineage>
        <taxon>Bacteria</taxon>
        <taxon>Thermotogati</taxon>
        <taxon>Deinococcota</taxon>
        <taxon>Deinococci</taxon>
        <taxon>Deinococcales</taxon>
        <taxon>Deinococcaceae</taxon>
        <taxon>Deinococcus</taxon>
    </lineage>
</organism>
<evidence type="ECO:0000259" key="4">
    <source>
        <dbReference type="Pfam" id="PF09118"/>
    </source>
</evidence>